<dbReference type="PROSITE" id="PS50893">
    <property type="entry name" value="ABC_TRANSPORTER_2"/>
    <property type="match status" value="1"/>
</dbReference>
<dbReference type="GO" id="GO:0016887">
    <property type="term" value="F:ATP hydrolysis activity"/>
    <property type="evidence" value="ECO:0007669"/>
    <property type="project" value="InterPro"/>
</dbReference>
<dbReference type="Pfam" id="PF00005">
    <property type="entry name" value="ABC_tran"/>
    <property type="match status" value="1"/>
</dbReference>
<feature type="domain" description="ABC transporter" evidence="8">
    <location>
        <begin position="31"/>
        <end position="275"/>
    </location>
</feature>
<dbReference type="InterPro" id="IPR050086">
    <property type="entry name" value="MetN_ABC_transporter-like"/>
</dbReference>
<evidence type="ECO:0000256" key="2">
    <source>
        <dbReference type="ARBA" id="ARBA00022475"/>
    </source>
</evidence>
<keyword evidence="2" id="KW-1003">Cell membrane</keyword>
<evidence type="ECO:0000313" key="9">
    <source>
        <dbReference type="EMBL" id="CAB3793156.1"/>
    </source>
</evidence>
<protein>
    <submittedName>
        <fullName evidence="9">Phosphate-import ATP-binding protein PhnC</fullName>
    </submittedName>
</protein>
<accession>A0A6S7B9Z2</accession>
<evidence type="ECO:0000256" key="7">
    <source>
        <dbReference type="ARBA" id="ARBA00023136"/>
    </source>
</evidence>
<dbReference type="GO" id="GO:0005524">
    <property type="term" value="F:ATP binding"/>
    <property type="evidence" value="ECO:0007669"/>
    <property type="project" value="UniProtKB-KW"/>
</dbReference>
<name>A0A6S7B9Z2_9BURK</name>
<evidence type="ECO:0000256" key="5">
    <source>
        <dbReference type="ARBA" id="ARBA00022840"/>
    </source>
</evidence>
<proteinExistence type="predicted"/>
<evidence type="ECO:0000259" key="8">
    <source>
        <dbReference type="PROSITE" id="PS50893"/>
    </source>
</evidence>
<dbReference type="PROSITE" id="PS00211">
    <property type="entry name" value="ABC_TRANSPORTER_1"/>
    <property type="match status" value="1"/>
</dbReference>
<dbReference type="GO" id="GO:0015416">
    <property type="term" value="F:ABC-type phosphonate transporter activity"/>
    <property type="evidence" value="ECO:0007669"/>
    <property type="project" value="InterPro"/>
</dbReference>
<dbReference type="AlphaFoldDB" id="A0A6S7B9Z2"/>
<dbReference type="CDD" id="cd03256">
    <property type="entry name" value="ABC_PhnC_transporter"/>
    <property type="match status" value="1"/>
</dbReference>
<keyword evidence="3" id="KW-0997">Cell inner membrane</keyword>
<dbReference type="InterPro" id="IPR027417">
    <property type="entry name" value="P-loop_NTPase"/>
</dbReference>
<dbReference type="InterPro" id="IPR003439">
    <property type="entry name" value="ABC_transporter-like_ATP-bd"/>
</dbReference>
<dbReference type="GO" id="GO:0016020">
    <property type="term" value="C:membrane"/>
    <property type="evidence" value="ECO:0007669"/>
    <property type="project" value="InterPro"/>
</dbReference>
<dbReference type="SUPFAM" id="SSF52540">
    <property type="entry name" value="P-loop containing nucleoside triphosphate hydrolases"/>
    <property type="match status" value="1"/>
</dbReference>
<dbReference type="SMART" id="SM00382">
    <property type="entry name" value="AAA"/>
    <property type="match status" value="1"/>
</dbReference>
<dbReference type="PANTHER" id="PTHR43166">
    <property type="entry name" value="AMINO ACID IMPORT ATP-BINDING PROTEIN"/>
    <property type="match status" value="1"/>
</dbReference>
<organism evidence="9 10">
    <name type="scientific">Pararobbsia alpina</name>
    <dbReference type="NCBI Taxonomy" id="621374"/>
    <lineage>
        <taxon>Bacteria</taxon>
        <taxon>Pseudomonadati</taxon>
        <taxon>Pseudomonadota</taxon>
        <taxon>Betaproteobacteria</taxon>
        <taxon>Burkholderiales</taxon>
        <taxon>Burkholderiaceae</taxon>
        <taxon>Pararobbsia</taxon>
    </lineage>
</organism>
<dbReference type="InterPro" id="IPR012693">
    <property type="entry name" value="ABC_transpr_PhnC"/>
</dbReference>
<keyword evidence="1" id="KW-0813">Transport</keyword>
<reference evidence="9 10" key="1">
    <citation type="submission" date="2020-04" db="EMBL/GenBank/DDBJ databases">
        <authorList>
            <person name="De Canck E."/>
        </authorList>
    </citation>
    <scope>NUCLEOTIDE SEQUENCE [LARGE SCALE GENOMIC DNA]</scope>
    <source>
        <strain evidence="9 10">LMG 28138</strain>
    </source>
</reference>
<dbReference type="InterPro" id="IPR003593">
    <property type="entry name" value="AAA+_ATPase"/>
</dbReference>
<dbReference type="PANTHER" id="PTHR43166:SF6">
    <property type="entry name" value="PHOSPHONATES IMPORT ATP-BINDING PROTEIN PHNC"/>
    <property type="match status" value="1"/>
</dbReference>
<dbReference type="NCBIfam" id="TIGR02315">
    <property type="entry name" value="ABC_phnC"/>
    <property type="match status" value="1"/>
</dbReference>
<dbReference type="Proteomes" id="UP000494115">
    <property type="component" value="Unassembled WGS sequence"/>
</dbReference>
<evidence type="ECO:0000256" key="6">
    <source>
        <dbReference type="ARBA" id="ARBA00022967"/>
    </source>
</evidence>
<dbReference type="Gene3D" id="3.40.50.300">
    <property type="entry name" value="P-loop containing nucleotide triphosphate hydrolases"/>
    <property type="match status" value="1"/>
</dbReference>
<dbReference type="EMBL" id="CADIKM010000017">
    <property type="protein sequence ID" value="CAB3793156.1"/>
    <property type="molecule type" value="Genomic_DNA"/>
</dbReference>
<keyword evidence="4" id="KW-0547">Nucleotide-binding</keyword>
<gene>
    <name evidence="9" type="primary">phnC</name>
    <name evidence="9" type="ORF">LMG28138_03474</name>
</gene>
<keyword evidence="6" id="KW-1278">Translocase</keyword>
<evidence type="ECO:0000256" key="1">
    <source>
        <dbReference type="ARBA" id="ARBA00022448"/>
    </source>
</evidence>
<evidence type="ECO:0000256" key="3">
    <source>
        <dbReference type="ARBA" id="ARBA00022519"/>
    </source>
</evidence>
<keyword evidence="7" id="KW-0472">Membrane</keyword>
<evidence type="ECO:0000313" key="10">
    <source>
        <dbReference type="Proteomes" id="UP000494115"/>
    </source>
</evidence>
<keyword evidence="10" id="KW-1185">Reference proteome</keyword>
<sequence>MPLDQARPVAAPGSPLPGITRRAALAPGVKLAVRNLTMRYGNGHTALRNLDLSVHAGEVVVVLGSNGSGKSTFMKCVVGLNRPTAGSVEVAGRDLVALSGEGLRQARLPLALISQNANLVKRRSVLANVCCGTLGRHRTLATALGRVPRNEIEPAQACLNEVGLLHLAGQRAGTLSGGQAQRVAVARALAQRPHVLLADEPLASLDPEAADEVMRLLRRLATEDGLAVVCVLHQPQLAMRYADRLVGLRRGQLEFDQPASEVSAEQIASLYVGEAS</sequence>
<evidence type="ECO:0000256" key="4">
    <source>
        <dbReference type="ARBA" id="ARBA00022741"/>
    </source>
</evidence>
<dbReference type="InterPro" id="IPR017871">
    <property type="entry name" value="ABC_transporter-like_CS"/>
</dbReference>
<keyword evidence="5 9" id="KW-0067">ATP-binding</keyword>